<proteinExistence type="predicted"/>
<organism evidence="1 2">
    <name type="scientific">Desulfofustis glycolicus DSM 9705</name>
    <dbReference type="NCBI Taxonomy" id="1121409"/>
    <lineage>
        <taxon>Bacteria</taxon>
        <taxon>Pseudomonadati</taxon>
        <taxon>Thermodesulfobacteriota</taxon>
        <taxon>Desulfobulbia</taxon>
        <taxon>Desulfobulbales</taxon>
        <taxon>Desulfocapsaceae</taxon>
        <taxon>Desulfofustis</taxon>
    </lineage>
</organism>
<keyword evidence="2" id="KW-1185">Reference proteome</keyword>
<dbReference type="RefSeq" id="WP_073376174.1">
    <property type="nucleotide sequence ID" value="NZ_FQXS01000013.1"/>
</dbReference>
<evidence type="ECO:0008006" key="3">
    <source>
        <dbReference type="Google" id="ProtNLM"/>
    </source>
</evidence>
<dbReference type="OrthoDB" id="5432560at2"/>
<evidence type="ECO:0000313" key="1">
    <source>
        <dbReference type="EMBL" id="SHH87328.1"/>
    </source>
</evidence>
<gene>
    <name evidence="1" type="ORF">SAMN02745124_02312</name>
</gene>
<evidence type="ECO:0000313" key="2">
    <source>
        <dbReference type="Proteomes" id="UP000184139"/>
    </source>
</evidence>
<dbReference type="Proteomes" id="UP000184139">
    <property type="component" value="Unassembled WGS sequence"/>
</dbReference>
<protein>
    <recommendedName>
        <fullName evidence="3">PEGA domain-containing protein</fullName>
    </recommendedName>
</protein>
<name>A0A1M5WIU9_9BACT</name>
<dbReference type="EMBL" id="FQXS01000013">
    <property type="protein sequence ID" value="SHH87328.1"/>
    <property type="molecule type" value="Genomic_DNA"/>
</dbReference>
<dbReference type="PROSITE" id="PS51257">
    <property type="entry name" value="PROKAR_LIPOPROTEIN"/>
    <property type="match status" value="1"/>
</dbReference>
<sequence length="118" mass="12667">MLGRHPVVTLSAILAVSAVLLLSGCASPNKYGAAKIGSIPEGAEVVNLKDQSHLGMTPVKVSFPGQADTAEFVTIQLRKPGYIDRITSFWINRKHKTPADAEANAVDIQVELEKKSQN</sequence>
<accession>A0A1M5WIU9</accession>
<reference evidence="1 2" key="1">
    <citation type="submission" date="2016-11" db="EMBL/GenBank/DDBJ databases">
        <authorList>
            <person name="Jaros S."/>
            <person name="Januszkiewicz K."/>
            <person name="Wedrychowicz H."/>
        </authorList>
    </citation>
    <scope>NUCLEOTIDE SEQUENCE [LARGE SCALE GENOMIC DNA]</scope>
    <source>
        <strain evidence="1 2">DSM 9705</strain>
    </source>
</reference>
<dbReference type="STRING" id="1121409.SAMN02745124_02312"/>
<dbReference type="AlphaFoldDB" id="A0A1M5WIU9"/>